<keyword evidence="2" id="KW-1185">Reference proteome</keyword>
<dbReference type="Gene3D" id="2.40.128.680">
    <property type="match status" value="1"/>
</dbReference>
<dbReference type="GO" id="GO:0006401">
    <property type="term" value="P:RNA catabolic process"/>
    <property type="evidence" value="ECO:0007669"/>
    <property type="project" value="InterPro"/>
</dbReference>
<dbReference type="RefSeq" id="XP_062634213.1">
    <property type="nucleotide sequence ID" value="XM_062784640.1"/>
</dbReference>
<reference evidence="1" key="2">
    <citation type="submission" date="2023-05" db="EMBL/GenBank/DDBJ databases">
        <authorList>
            <consortium name="Lawrence Berkeley National Laboratory"/>
            <person name="Steindorff A."/>
            <person name="Hensen N."/>
            <person name="Bonometti L."/>
            <person name="Westerberg I."/>
            <person name="Brannstrom I.O."/>
            <person name="Guillou S."/>
            <person name="Cros-Aarteil S."/>
            <person name="Calhoun S."/>
            <person name="Haridas S."/>
            <person name="Kuo A."/>
            <person name="Mondo S."/>
            <person name="Pangilinan J."/>
            <person name="Riley R."/>
            <person name="Labutti K."/>
            <person name="Andreopoulos B."/>
            <person name="Lipzen A."/>
            <person name="Chen C."/>
            <person name="Yanf M."/>
            <person name="Daum C."/>
            <person name="Ng V."/>
            <person name="Clum A."/>
            <person name="Ohm R."/>
            <person name="Martin F."/>
            <person name="Silar P."/>
            <person name="Natvig D."/>
            <person name="Lalanne C."/>
            <person name="Gautier V."/>
            <person name="Ament-Velasquez S.L."/>
            <person name="Kruys A."/>
            <person name="Hutchinson M.I."/>
            <person name="Powell A.J."/>
            <person name="Barry K."/>
            <person name="Miller A.N."/>
            <person name="Grigoriev I.V."/>
            <person name="Debuchy R."/>
            <person name="Gladieux P."/>
            <person name="Thoren M.H."/>
            <person name="Johannesson H."/>
        </authorList>
    </citation>
    <scope>NUCLEOTIDE SEQUENCE</scope>
    <source>
        <strain evidence="1">CBS 141.50</strain>
    </source>
</reference>
<comment type="caution">
    <text evidence="1">The sequence shown here is derived from an EMBL/GenBank/DDBJ whole genome shotgun (WGS) entry which is preliminary data.</text>
</comment>
<evidence type="ECO:0000313" key="2">
    <source>
        <dbReference type="Proteomes" id="UP001302676"/>
    </source>
</evidence>
<reference evidence="1" key="1">
    <citation type="journal article" date="2023" name="Mol. Phylogenet. Evol.">
        <title>Genome-scale phylogeny and comparative genomics of the fungal order Sordariales.</title>
        <authorList>
            <person name="Hensen N."/>
            <person name="Bonometti L."/>
            <person name="Westerberg I."/>
            <person name="Brannstrom I.O."/>
            <person name="Guillou S."/>
            <person name="Cros-Aarteil S."/>
            <person name="Calhoun S."/>
            <person name="Haridas S."/>
            <person name="Kuo A."/>
            <person name="Mondo S."/>
            <person name="Pangilinan J."/>
            <person name="Riley R."/>
            <person name="LaButti K."/>
            <person name="Andreopoulos B."/>
            <person name="Lipzen A."/>
            <person name="Chen C."/>
            <person name="Yan M."/>
            <person name="Daum C."/>
            <person name="Ng V."/>
            <person name="Clum A."/>
            <person name="Steindorff A."/>
            <person name="Ohm R.A."/>
            <person name="Martin F."/>
            <person name="Silar P."/>
            <person name="Natvig D.O."/>
            <person name="Lalanne C."/>
            <person name="Gautier V."/>
            <person name="Ament-Velasquez S.L."/>
            <person name="Kruys A."/>
            <person name="Hutchinson M.I."/>
            <person name="Powell A.J."/>
            <person name="Barry K."/>
            <person name="Miller A.N."/>
            <person name="Grigoriev I.V."/>
            <person name="Debuchy R."/>
            <person name="Gladieux P."/>
            <person name="Hiltunen Thoren M."/>
            <person name="Johannesson H."/>
        </authorList>
    </citation>
    <scope>NUCLEOTIDE SEQUENCE</scope>
    <source>
        <strain evidence="1">CBS 141.50</strain>
    </source>
</reference>
<dbReference type="GO" id="GO:0032299">
    <property type="term" value="C:ribonuclease H2 complex"/>
    <property type="evidence" value="ECO:0007669"/>
    <property type="project" value="InterPro"/>
</dbReference>
<dbReference type="PANTHER" id="PTHR47204">
    <property type="entry name" value="OS02G0168900 PROTEIN"/>
    <property type="match status" value="1"/>
</dbReference>
<accession>A0AAN6ZJK8</accession>
<name>A0AAN6ZJK8_9PEZI</name>
<proteinExistence type="predicted"/>
<dbReference type="CDD" id="cd09271">
    <property type="entry name" value="RNase_H2-C"/>
    <property type="match status" value="1"/>
</dbReference>
<protein>
    <submittedName>
        <fullName evidence="1">Ribonuclease H2 non-catalytic subunit-domain-containing protein</fullName>
    </submittedName>
</protein>
<gene>
    <name evidence="1" type="ORF">C8A04DRAFT_39576</name>
</gene>
<sequence length="161" mass="17306">MSQLMLTLKSAPLSGETPKATPHLLPCRIHHDGPAEPARAFWDPKPSEDGSSQTAYFRGRKLHGTTVNLPPDYRGIVAVTSAAAAPKDGEPEVIDLEAPDSDNIGLPQGTLQTQAEFDEMVVWGHETAVDAAGDAYLRGVGEWLELAGKIHAYPTPLTKEK</sequence>
<evidence type="ECO:0000313" key="1">
    <source>
        <dbReference type="EMBL" id="KAK4140842.1"/>
    </source>
</evidence>
<dbReference type="EMBL" id="MU853622">
    <property type="protein sequence ID" value="KAK4140842.1"/>
    <property type="molecule type" value="Genomic_DNA"/>
</dbReference>
<dbReference type="Proteomes" id="UP001302676">
    <property type="component" value="Unassembled WGS sequence"/>
</dbReference>
<dbReference type="GeneID" id="87821253"/>
<dbReference type="PANTHER" id="PTHR47204:SF1">
    <property type="entry name" value="RIBONUCLEASE H2 SUBUNIT C"/>
    <property type="match status" value="1"/>
</dbReference>
<dbReference type="Pfam" id="PF08615">
    <property type="entry name" value="RNase_H2_suC"/>
    <property type="match status" value="1"/>
</dbReference>
<dbReference type="InterPro" id="IPR013924">
    <property type="entry name" value="RNase_H2_suC"/>
</dbReference>
<dbReference type="AlphaFoldDB" id="A0AAN6ZJK8"/>
<organism evidence="1 2">
    <name type="scientific">Dichotomopilus funicola</name>
    <dbReference type="NCBI Taxonomy" id="1934379"/>
    <lineage>
        <taxon>Eukaryota</taxon>
        <taxon>Fungi</taxon>
        <taxon>Dikarya</taxon>
        <taxon>Ascomycota</taxon>
        <taxon>Pezizomycotina</taxon>
        <taxon>Sordariomycetes</taxon>
        <taxon>Sordariomycetidae</taxon>
        <taxon>Sordariales</taxon>
        <taxon>Chaetomiaceae</taxon>
        <taxon>Dichotomopilus</taxon>
    </lineage>
</organism>